<dbReference type="HOGENOM" id="CLU_1719693_0_0_9"/>
<dbReference type="InterPro" id="IPR053182">
    <property type="entry name" value="YobU-like_regulator"/>
</dbReference>
<reference evidence="1 2" key="2">
    <citation type="submission" date="2007-09" db="EMBL/GenBank/DDBJ databases">
        <title>Draft genome sequence of Clostridium bolteae (ATCC BAA-613).</title>
        <authorList>
            <person name="Sudarsanam P."/>
            <person name="Ley R."/>
            <person name="Guruge J."/>
            <person name="Turnbaugh P.J."/>
            <person name="Mahowald M."/>
            <person name="Liep D."/>
            <person name="Gordon J."/>
        </authorList>
    </citation>
    <scope>NUCLEOTIDE SEQUENCE [LARGE SCALE GENOMIC DNA]</scope>
    <source>
        <strain evidence="2">ATCC BAA-613 / DSM 15670 / CCUG 46953 / JCM 12243 / WAL 16351</strain>
    </source>
</reference>
<accession>A8RIB6</accession>
<comment type="caution">
    <text evidence="1">The sequence shown here is derived from an EMBL/GenBank/DDBJ whole genome shotgun (WGS) entry which is preliminary data.</text>
</comment>
<dbReference type="PaxDb" id="411902-CLOBOL_00650"/>
<reference evidence="1 2" key="1">
    <citation type="submission" date="2007-08" db="EMBL/GenBank/DDBJ databases">
        <authorList>
            <person name="Fulton L."/>
            <person name="Clifton S."/>
            <person name="Fulton B."/>
            <person name="Xu J."/>
            <person name="Minx P."/>
            <person name="Pepin K.H."/>
            <person name="Johnson M."/>
            <person name="Thiruvilangam P."/>
            <person name="Bhonagiri V."/>
            <person name="Nash W.E."/>
            <person name="Mardis E.R."/>
            <person name="Wilson R.K."/>
        </authorList>
    </citation>
    <scope>NUCLEOTIDE SEQUENCE [LARGE SCALE GENOMIC DNA]</scope>
    <source>
        <strain evidence="2">ATCC BAA-613 / DSM 15670 / CCUG 46953 / JCM 12243 / WAL 16351</strain>
    </source>
</reference>
<dbReference type="InterPro" id="IPR011256">
    <property type="entry name" value="Reg_factor_effector_dom_sf"/>
</dbReference>
<protein>
    <recommendedName>
        <fullName evidence="3">AraC family transcriptional regulator</fullName>
    </recommendedName>
</protein>
<dbReference type="Proteomes" id="UP000005396">
    <property type="component" value="Unassembled WGS sequence"/>
</dbReference>
<dbReference type="PANTHER" id="PTHR36444">
    <property type="entry name" value="TRANSCRIPTIONAL REGULATOR PROTEIN YOBU-RELATED"/>
    <property type="match status" value="1"/>
</dbReference>
<evidence type="ECO:0000313" key="1">
    <source>
        <dbReference type="EMBL" id="EDP19214.1"/>
    </source>
</evidence>
<evidence type="ECO:0008006" key="3">
    <source>
        <dbReference type="Google" id="ProtNLM"/>
    </source>
</evidence>
<proteinExistence type="predicted"/>
<dbReference type="PANTHER" id="PTHR36444:SF2">
    <property type="entry name" value="TRANSCRIPTIONAL REGULATOR PROTEIN YOBU-RELATED"/>
    <property type="match status" value="1"/>
</dbReference>
<evidence type="ECO:0000313" key="2">
    <source>
        <dbReference type="Proteomes" id="UP000005396"/>
    </source>
</evidence>
<sequence length="171" mass="19480">MTEDPQQNTISGAWKGMGAMAYSLKEVTIRTDNSEEGMEHIGELWRHIMDGRLPILFDSGHQFRAGISPVSRYSGYDGDETGSYDLTVMAVTSDFFTQMDEKVKMGQYRKYDAWDENGDLGACTRKAWETVWSQQKAGIIHRCFTEDYESTVPAEYTKDGKAHCYLYIAVR</sequence>
<dbReference type="eggNOG" id="COG3708">
    <property type="taxonomic scope" value="Bacteria"/>
</dbReference>
<gene>
    <name evidence="1" type="ORF">CLOBOL_00650</name>
</gene>
<dbReference type="AlphaFoldDB" id="A8RIB6"/>
<dbReference type="Gene3D" id="3.20.80.10">
    <property type="entry name" value="Regulatory factor, effector binding domain"/>
    <property type="match status" value="1"/>
</dbReference>
<dbReference type="EMBL" id="ABCC02000009">
    <property type="protein sequence ID" value="EDP19214.1"/>
    <property type="molecule type" value="Genomic_DNA"/>
</dbReference>
<organism evidence="1 2">
    <name type="scientific">Enterocloster bolteae (strain ATCC BAA-613 / DSM 15670 / CCUG 46953 / JCM 12243 / WAL 16351)</name>
    <name type="common">Clostridium bolteae</name>
    <dbReference type="NCBI Taxonomy" id="411902"/>
    <lineage>
        <taxon>Bacteria</taxon>
        <taxon>Bacillati</taxon>
        <taxon>Bacillota</taxon>
        <taxon>Clostridia</taxon>
        <taxon>Lachnospirales</taxon>
        <taxon>Lachnospiraceae</taxon>
        <taxon>Enterocloster</taxon>
    </lineage>
</organism>
<name>A8RIB6_ENTBW</name>